<accession>A0ABT3BH62</accession>
<dbReference type="RefSeq" id="WP_263845234.1">
    <property type="nucleotide sequence ID" value="NZ_JALIEB010000011.1"/>
</dbReference>
<dbReference type="EMBL" id="JALIEB010000011">
    <property type="protein sequence ID" value="MCV3272914.1"/>
    <property type="molecule type" value="Genomic_DNA"/>
</dbReference>
<evidence type="ECO:0000313" key="2">
    <source>
        <dbReference type="Proteomes" id="UP001208690"/>
    </source>
</evidence>
<dbReference type="InterPro" id="IPR036390">
    <property type="entry name" value="WH_DNA-bd_sf"/>
</dbReference>
<dbReference type="InterPro" id="IPR036388">
    <property type="entry name" value="WH-like_DNA-bd_sf"/>
</dbReference>
<gene>
    <name evidence="1" type="ORF">MUB52_15880</name>
</gene>
<proteinExistence type="predicted"/>
<keyword evidence="2" id="KW-1185">Reference proteome</keyword>
<comment type="caution">
    <text evidence="1">The sequence shown here is derived from an EMBL/GenBank/DDBJ whole genome shotgun (WGS) entry which is preliminary data.</text>
</comment>
<dbReference type="Gene3D" id="1.10.10.10">
    <property type="entry name" value="Winged helix-like DNA-binding domain superfamily/Winged helix DNA-binding domain"/>
    <property type="match status" value="1"/>
</dbReference>
<evidence type="ECO:0000313" key="1">
    <source>
        <dbReference type="EMBL" id="MCV3272914.1"/>
    </source>
</evidence>
<dbReference type="Pfam" id="PF11625">
    <property type="entry name" value="DUF3253"/>
    <property type="match status" value="1"/>
</dbReference>
<dbReference type="InterPro" id="IPR021660">
    <property type="entry name" value="DUF3253"/>
</dbReference>
<dbReference type="Proteomes" id="UP001208690">
    <property type="component" value="Unassembled WGS sequence"/>
</dbReference>
<name>A0ABT3BH62_9RHOB</name>
<dbReference type="SUPFAM" id="SSF46785">
    <property type="entry name" value="Winged helix' DNA-binding domain"/>
    <property type="match status" value="1"/>
</dbReference>
<sequence>MTARSPEQTAIAAEIRRLALRRGPGKTFCPSEVARALSPDRWRDLMAEVRQVADALAEAGEIVVTQKGRPVSACTARGPIRVGLAST</sequence>
<organism evidence="1 2">
    <name type="scientific">Roseobacter sinensis</name>
    <dbReference type="NCBI Taxonomy" id="2931391"/>
    <lineage>
        <taxon>Bacteria</taxon>
        <taxon>Pseudomonadati</taxon>
        <taxon>Pseudomonadota</taxon>
        <taxon>Alphaproteobacteria</taxon>
        <taxon>Rhodobacterales</taxon>
        <taxon>Roseobacteraceae</taxon>
        <taxon>Roseobacter</taxon>
    </lineage>
</organism>
<protein>
    <submittedName>
        <fullName evidence="1">DUF3253 domain-containing protein</fullName>
    </submittedName>
</protein>
<reference evidence="1 2" key="1">
    <citation type="submission" date="2022-04" db="EMBL/GenBank/DDBJ databases">
        <title>Roseobacter sp. WL0113 is a bacterium isolated from neritic sediment.</title>
        <authorList>
            <person name="Wang L."/>
            <person name="He W."/>
            <person name="Zhang D.-F."/>
        </authorList>
    </citation>
    <scope>NUCLEOTIDE SEQUENCE [LARGE SCALE GENOMIC DNA]</scope>
    <source>
        <strain evidence="1 2">WL0113</strain>
    </source>
</reference>